<protein>
    <submittedName>
        <fullName evidence="1">Uncharacterized protein</fullName>
    </submittedName>
</protein>
<name>A0A4S9LIU8_AURPU</name>
<evidence type="ECO:0000313" key="1">
    <source>
        <dbReference type="EMBL" id="THY28942.1"/>
    </source>
</evidence>
<evidence type="ECO:0000313" key="2">
    <source>
        <dbReference type="Proteomes" id="UP000306584"/>
    </source>
</evidence>
<dbReference type="AlphaFoldDB" id="A0A4S9LIU8"/>
<sequence>MCQLQRPQPIRPLDSLRELGSARDPILTLRPTPKTPRSRPTNLESLAALGALCLISARASRHRGTQTAPAAARIHVRDAKIFDYRHYLEQAAFTDRVAGRSRPDLKIIAQELILLALGHRFPASYQRTAQDSTVTEVGLTLVTEEVEGLKTSDSTWRCREFAYYNCLQELRVAGCEYVDLAQVKRTRTVFAQFQGSKIRAHFFKPFADLLAKRTLGDHTGKAEHGIISRDARGFQPINEWHNYNSFWRSVGDSARFNTTHVQLDRGWLPRANIQLEHGFEGAASENAVWSIWPRWPRWIEGALVLCASAHLPAPSFVGILPGRPGFIAEEVPAGVIEGPEPGLYTELGSPTYAEGNVIATWEPYADEMSPGHTCFHLVLFTHRAIELCQPLVLWDHMTKSHVEEGQITEANSGSLPTHNS</sequence>
<comment type="caution">
    <text evidence="1">The sequence shown here is derived from an EMBL/GenBank/DDBJ whole genome shotgun (WGS) entry which is preliminary data.</text>
</comment>
<proteinExistence type="predicted"/>
<reference evidence="1 2" key="1">
    <citation type="submission" date="2018-10" db="EMBL/GenBank/DDBJ databases">
        <title>Fifty Aureobasidium pullulans genomes reveal a recombining polyextremotolerant generalist.</title>
        <authorList>
            <person name="Gostincar C."/>
            <person name="Turk M."/>
            <person name="Zajc J."/>
            <person name="Gunde-Cimerman N."/>
        </authorList>
    </citation>
    <scope>NUCLEOTIDE SEQUENCE [LARGE SCALE GENOMIC DNA]</scope>
    <source>
        <strain evidence="1 2">EXF-6604</strain>
    </source>
</reference>
<dbReference type="EMBL" id="QZBD01000109">
    <property type="protein sequence ID" value="THY28942.1"/>
    <property type="molecule type" value="Genomic_DNA"/>
</dbReference>
<organism evidence="1 2">
    <name type="scientific">Aureobasidium pullulans</name>
    <name type="common">Black yeast</name>
    <name type="synonym">Pullularia pullulans</name>
    <dbReference type="NCBI Taxonomy" id="5580"/>
    <lineage>
        <taxon>Eukaryota</taxon>
        <taxon>Fungi</taxon>
        <taxon>Dikarya</taxon>
        <taxon>Ascomycota</taxon>
        <taxon>Pezizomycotina</taxon>
        <taxon>Dothideomycetes</taxon>
        <taxon>Dothideomycetidae</taxon>
        <taxon>Dothideales</taxon>
        <taxon>Saccotheciaceae</taxon>
        <taxon>Aureobasidium</taxon>
    </lineage>
</organism>
<gene>
    <name evidence="1" type="ORF">D6D01_03727</name>
</gene>
<accession>A0A4S9LIU8</accession>
<dbReference type="Proteomes" id="UP000306584">
    <property type="component" value="Unassembled WGS sequence"/>
</dbReference>